<name>A0A0K1LQH3_9CAUD</name>
<gene>
    <name evidence="1" type="ORF">CPT_Miro242</name>
</gene>
<sequence>MVIEHAPLLRETYERWAVNNAIGENMIHVRSIGADGETPVPVEGRSPTLAERAREIINDQNAKMIEHARDTITKGVLKHATQQNLIYDMKHDIGSCLGIECTRYAFQRVSEWLEEEGLKFDTEEKRNAAKITNSLASKYNQTYRNQEEREVFGFKIPERKTDRRVSEFTFYISW</sequence>
<dbReference type="Proteomes" id="UP000222117">
    <property type="component" value="Segment"/>
</dbReference>
<organism evidence="1 2">
    <name type="scientific">Klebsiella phage Miro</name>
    <dbReference type="NCBI Taxonomy" id="1675608"/>
    <lineage>
        <taxon>Viruses</taxon>
        <taxon>Duplodnaviria</taxon>
        <taxon>Heunggongvirae</taxon>
        <taxon>Uroviricota</taxon>
        <taxon>Caudoviricetes</taxon>
        <taxon>Pantevenvirales</taxon>
        <taxon>Straboviridae</taxon>
        <taxon>Slopekvirus</taxon>
        <taxon>Klebsiella virus Miro</taxon>
    </lineage>
</organism>
<protein>
    <submittedName>
        <fullName evidence="1">Uncharacterized protein</fullName>
    </submittedName>
</protein>
<proteinExistence type="predicted"/>
<accession>A0A0K1LQH3</accession>
<reference evidence="1 2" key="1">
    <citation type="journal article" date="2015" name="Genome Announc.">
        <title>Complete Genome Sequence of Klebsiella pneumoniae Carbapenemase-Producing K. pneumoniae Myophage Miro.</title>
        <authorList>
            <person name="Mijalis E.M."/>
            <person name="Lessor L.E."/>
            <person name="Cahill J.L."/>
            <person name="Rasche E.S."/>
            <person name="Kuty Everett G.F."/>
        </authorList>
    </citation>
    <scope>NUCLEOTIDE SEQUENCE [LARGE SCALE GENOMIC DNA]</scope>
</reference>
<evidence type="ECO:0000313" key="2">
    <source>
        <dbReference type="Proteomes" id="UP000222117"/>
    </source>
</evidence>
<evidence type="ECO:0000313" key="1">
    <source>
        <dbReference type="EMBL" id="AKU44826.1"/>
    </source>
</evidence>
<dbReference type="EMBL" id="KT001919">
    <property type="protein sequence ID" value="AKU44826.1"/>
    <property type="molecule type" value="Genomic_DNA"/>
</dbReference>